<evidence type="ECO:0000256" key="1">
    <source>
        <dbReference type="SAM" id="Phobius"/>
    </source>
</evidence>
<accession>A0ABT6KNX3</accession>
<keyword evidence="1" id="KW-1133">Transmembrane helix</keyword>
<organism evidence="2 3">
    <name type="scientific">Antiquaquibacter oligotrophicus</name>
    <dbReference type="NCBI Taxonomy" id="2880260"/>
    <lineage>
        <taxon>Bacteria</taxon>
        <taxon>Bacillati</taxon>
        <taxon>Actinomycetota</taxon>
        <taxon>Actinomycetes</taxon>
        <taxon>Micrococcales</taxon>
        <taxon>Microbacteriaceae</taxon>
        <taxon>Antiquaquibacter</taxon>
    </lineage>
</organism>
<keyword evidence="1" id="KW-0472">Membrane</keyword>
<reference evidence="2 3" key="1">
    <citation type="submission" date="2023-04" db="EMBL/GenBank/DDBJ databases">
        <title>Genome Encyclopedia of Bacteria and Archaea VI: Functional Genomics of Type Strains.</title>
        <authorList>
            <person name="Whitman W."/>
        </authorList>
    </citation>
    <scope>NUCLEOTIDE SEQUENCE [LARGE SCALE GENOMIC DNA]</scope>
    <source>
        <strain evidence="2 3">SG_E_30_P1</strain>
    </source>
</reference>
<evidence type="ECO:0000313" key="2">
    <source>
        <dbReference type="EMBL" id="MDH6180864.1"/>
    </source>
</evidence>
<name>A0ABT6KNX3_9MICO</name>
<gene>
    <name evidence="2" type="ORF">M2152_001046</name>
</gene>
<protein>
    <submittedName>
        <fullName evidence="2">Uncharacterized protein (DUF58 family)</fullName>
    </submittedName>
</protein>
<dbReference type="Proteomes" id="UP001160142">
    <property type="component" value="Unassembled WGS sequence"/>
</dbReference>
<dbReference type="EMBL" id="JARXVQ010000001">
    <property type="protein sequence ID" value="MDH6180864.1"/>
    <property type="molecule type" value="Genomic_DNA"/>
</dbReference>
<proteinExistence type="predicted"/>
<sequence>MLPWWVWLLLWTALVLALLVVVGALLWRSFRKFLGMVEATGELADQLGTLDIPEPVLDKPELAVLAVARDIRDREDARRARRSELRRSRHERRMARARRITRVDATSTMWPPDWYR</sequence>
<keyword evidence="3" id="KW-1185">Reference proteome</keyword>
<evidence type="ECO:0000313" key="3">
    <source>
        <dbReference type="Proteomes" id="UP001160142"/>
    </source>
</evidence>
<keyword evidence="1" id="KW-0812">Transmembrane</keyword>
<feature type="transmembrane region" description="Helical" evidence="1">
    <location>
        <begin position="6"/>
        <end position="27"/>
    </location>
</feature>
<comment type="caution">
    <text evidence="2">The sequence shown here is derived from an EMBL/GenBank/DDBJ whole genome shotgun (WGS) entry which is preliminary data.</text>
</comment>
<dbReference type="RefSeq" id="WP_322133198.1">
    <property type="nucleotide sequence ID" value="NZ_CP085036.1"/>
</dbReference>